<name>A0A063XGU4_BACIU</name>
<dbReference type="AlphaFoldDB" id="A0A063XGU4"/>
<dbReference type="InterPro" id="IPR034746">
    <property type="entry name" value="POTRA"/>
</dbReference>
<organism evidence="10 13">
    <name type="scientific">Bacillus subtilis</name>
    <dbReference type="NCBI Taxonomy" id="1423"/>
    <lineage>
        <taxon>Bacteria</taxon>
        <taxon>Bacillati</taxon>
        <taxon>Bacillota</taxon>
        <taxon>Bacilli</taxon>
        <taxon>Bacillales</taxon>
        <taxon>Bacillaceae</taxon>
        <taxon>Bacillus</taxon>
    </lineage>
</organism>
<dbReference type="GO" id="GO:0005886">
    <property type="term" value="C:plasma membrane"/>
    <property type="evidence" value="ECO:0007669"/>
    <property type="project" value="UniProtKB-SubCell"/>
</dbReference>
<dbReference type="GO" id="GO:0043093">
    <property type="term" value="P:FtsZ-dependent cytokinesis"/>
    <property type="evidence" value="ECO:0007669"/>
    <property type="project" value="UniProtKB-UniRule"/>
</dbReference>
<dbReference type="InterPro" id="IPR013685">
    <property type="entry name" value="POTRA_FtsQ_type"/>
</dbReference>
<evidence type="ECO:0000256" key="1">
    <source>
        <dbReference type="ARBA" id="ARBA00004370"/>
    </source>
</evidence>
<dbReference type="EMBL" id="CP125292">
    <property type="protein sequence ID" value="WHM21186.1"/>
    <property type="molecule type" value="Genomic_DNA"/>
</dbReference>
<feature type="transmembrane region" description="Helical" evidence="8">
    <location>
        <begin position="32"/>
        <end position="49"/>
    </location>
</feature>
<dbReference type="Pfam" id="PF03799">
    <property type="entry name" value="FtsQ_DivIB_C"/>
    <property type="match status" value="1"/>
</dbReference>
<keyword evidence="7 8" id="KW-0131">Cell cycle</keyword>
<dbReference type="PATRIC" id="fig|1423.134.peg.3026"/>
<reference evidence="11" key="2">
    <citation type="submission" date="2023-03" db="EMBL/GenBank/DDBJ databases">
        <title>Complete genome sequences of 52 Bacillus and Priestia strains isolated from West-African fermentations and 26 reference strains from the DSMZ collection.</title>
        <authorList>
            <person name="Wiedenbein E.S."/>
            <person name="Canoy T.S."/>
            <person name="Hui Y."/>
            <person name="Parkouda C."/>
            <person name="Dawende C."/>
            <person name="Ametefe E."/>
            <person name="Jespersen L."/>
            <person name="Nielsen D.S."/>
        </authorList>
    </citation>
    <scope>NUCLEOTIDE SEQUENCE</scope>
    <source>
        <strain evidence="11">PRO56</strain>
    </source>
</reference>
<dbReference type="Pfam" id="PF08478">
    <property type="entry name" value="POTRA_1"/>
    <property type="match status" value="1"/>
</dbReference>
<dbReference type="InterPro" id="IPR005548">
    <property type="entry name" value="Cell_div_FtsQ/DivIB_C"/>
</dbReference>
<dbReference type="PANTHER" id="PTHR37820">
    <property type="entry name" value="CELL DIVISION PROTEIN DIVIB"/>
    <property type="match status" value="1"/>
</dbReference>
<dbReference type="OMA" id="YMNDGNE"/>
<dbReference type="PANTHER" id="PTHR37820:SF1">
    <property type="entry name" value="CELL DIVISION PROTEIN FTSQ"/>
    <property type="match status" value="1"/>
</dbReference>
<dbReference type="InterPro" id="IPR050487">
    <property type="entry name" value="FtsQ_DivIB"/>
</dbReference>
<dbReference type="PROSITE" id="PS51779">
    <property type="entry name" value="POTRA"/>
    <property type="match status" value="1"/>
</dbReference>
<evidence type="ECO:0000256" key="5">
    <source>
        <dbReference type="ARBA" id="ARBA00022989"/>
    </source>
</evidence>
<evidence type="ECO:0000256" key="6">
    <source>
        <dbReference type="ARBA" id="ARBA00023136"/>
    </source>
</evidence>
<keyword evidence="3 8" id="KW-0132">Cell division</keyword>
<evidence type="ECO:0000256" key="2">
    <source>
        <dbReference type="ARBA" id="ARBA00022475"/>
    </source>
</evidence>
<evidence type="ECO:0000313" key="10">
    <source>
        <dbReference type="EMBL" id="KIU12533.1"/>
    </source>
</evidence>
<evidence type="ECO:0000313" key="13">
    <source>
        <dbReference type="Proteomes" id="UP000032247"/>
    </source>
</evidence>
<dbReference type="RefSeq" id="WP_003232178.1">
    <property type="nucleotide sequence ID" value="NZ_AP024621.1"/>
</dbReference>
<dbReference type="InterPro" id="IPR026580">
    <property type="entry name" value="DivIB"/>
</dbReference>
<evidence type="ECO:0000256" key="7">
    <source>
        <dbReference type="ARBA" id="ARBA00023306"/>
    </source>
</evidence>
<gene>
    <name evidence="8 11" type="primary">divIB</name>
    <name evidence="11" type="ORF">P5633_16005</name>
    <name evidence="12" type="ORF">QL281_20810</name>
    <name evidence="10" type="ORF">SC09_Contig19orf01037</name>
</gene>
<reference evidence="12" key="3">
    <citation type="submission" date="2023-05" db="EMBL/GenBank/DDBJ databases">
        <title>Complete genome sequence of Bacillus subtilis SRCM117797 isolated from Soybean paste.</title>
        <authorList>
            <person name="Abraha H.B."/>
            <person name="Kim K.-P."/>
            <person name="Ryu M.-S."/>
            <person name="Jeong D.-Y."/>
        </authorList>
    </citation>
    <scope>NUCLEOTIDE SEQUENCE</scope>
    <source>
        <strain evidence="12">SRCM117797</strain>
    </source>
</reference>
<dbReference type="Proteomes" id="UP000032247">
    <property type="component" value="Unassembled WGS sequence"/>
</dbReference>
<dbReference type="Gene3D" id="3.40.50.10960">
    <property type="match status" value="1"/>
</dbReference>
<proteinExistence type="inferred from homology"/>
<dbReference type="STRING" id="483913.AN935_07970"/>
<dbReference type="Proteomes" id="UP001229422">
    <property type="component" value="Chromosome"/>
</dbReference>
<comment type="subcellular location">
    <subcellularLocation>
        <location evidence="8">Cell membrane</location>
        <topology evidence="8">Single-pass type II membrane protein</topology>
    </subcellularLocation>
    <subcellularLocation>
        <location evidence="1">Membrane</location>
    </subcellularLocation>
    <text evidence="8">Localizes to the division septum.</text>
</comment>
<keyword evidence="5 8" id="KW-1133">Transmembrane helix</keyword>
<keyword evidence="2 8" id="KW-1003">Cell membrane</keyword>
<evidence type="ECO:0000256" key="4">
    <source>
        <dbReference type="ARBA" id="ARBA00022692"/>
    </source>
</evidence>
<comment type="similarity">
    <text evidence="8">Belongs to the FtsQ/DivIB family. DivIB subfamily.</text>
</comment>
<dbReference type="Gene3D" id="3.10.20.310">
    <property type="entry name" value="membrane protein fhac"/>
    <property type="match status" value="1"/>
</dbReference>
<comment type="function">
    <text evidence="8">Cell division protein that may be involved in stabilizing or promoting the assembly of the division complex.</text>
</comment>
<dbReference type="GO" id="GO:0032153">
    <property type="term" value="C:cell division site"/>
    <property type="evidence" value="ECO:0007669"/>
    <property type="project" value="UniProtKB-UniRule"/>
</dbReference>
<dbReference type="EMBL" id="CP120576">
    <property type="protein sequence ID" value="WEY83843.1"/>
    <property type="molecule type" value="Genomic_DNA"/>
</dbReference>
<dbReference type="Proteomes" id="UP001214898">
    <property type="component" value="Chromosome"/>
</dbReference>
<evidence type="ECO:0000313" key="12">
    <source>
        <dbReference type="EMBL" id="WHM21186.1"/>
    </source>
</evidence>
<feature type="domain" description="POTRA" evidence="9">
    <location>
        <begin position="54"/>
        <end position="123"/>
    </location>
</feature>
<dbReference type="EMBL" id="JXBC01000002">
    <property type="protein sequence ID" value="KIU12533.1"/>
    <property type="molecule type" value="Genomic_DNA"/>
</dbReference>
<evidence type="ECO:0000256" key="3">
    <source>
        <dbReference type="ARBA" id="ARBA00022618"/>
    </source>
</evidence>
<dbReference type="HAMAP" id="MF_00912">
    <property type="entry name" value="DivIB"/>
    <property type="match status" value="1"/>
</dbReference>
<accession>A0A063XGU4</accession>
<sequence length="263" mass="30167">MNPGQDREKIVNIEERIPKIKEQRKQKANRRLISFIMLFFIMVLIIVYLQTPISKVSTISVTGNENVSKKEIIDLSDINSGDTEFWSLDKQKTEKKIQQNKLVKKAEISKSLPNKINIAIEEYKAIAYLEKDDVYYEVLENGSVLPNEVTPDDAGPILVNWTNAKKRSQMAKQLDALSNSLKQSISEIYYTPVKMDENRIKLYMNDGYVVTASIKTFADRMKTYPSIISQLSSNKKGIIHLEVATYFEEFGKNDKAAKKEDEN</sequence>
<reference evidence="10 13" key="1">
    <citation type="submission" date="2014-12" db="EMBL/GenBank/DDBJ databases">
        <title>Comparative genome analysis of Bacillus coagulans HM-08, Clostridium butyricum HM-68, Bacillus subtilis HM-66 and Bacillus licheniformis BL-09.</title>
        <authorList>
            <person name="Zhang H."/>
        </authorList>
    </citation>
    <scope>NUCLEOTIDE SEQUENCE [LARGE SCALE GENOMIC DNA]</scope>
    <source>
        <strain evidence="10 13">HM-66</strain>
    </source>
</reference>
<evidence type="ECO:0000313" key="11">
    <source>
        <dbReference type="EMBL" id="WEY83843.1"/>
    </source>
</evidence>
<keyword evidence="6 8" id="KW-0472">Membrane</keyword>
<keyword evidence="4 8" id="KW-0812">Transmembrane</keyword>
<evidence type="ECO:0000259" key="9">
    <source>
        <dbReference type="PROSITE" id="PS51779"/>
    </source>
</evidence>
<evidence type="ECO:0000256" key="8">
    <source>
        <dbReference type="HAMAP-Rule" id="MF_00912"/>
    </source>
</evidence>
<protein>
    <recommendedName>
        <fullName evidence="8">Cell division protein DivIB</fullName>
    </recommendedName>
</protein>